<comment type="caution">
    <text evidence="3">The sequence shown here is derived from an EMBL/GenBank/DDBJ whole genome shotgun (WGS) entry which is preliminary data.</text>
</comment>
<keyword evidence="2" id="KW-1133">Transmembrane helix</keyword>
<dbReference type="Proteomes" id="UP000271974">
    <property type="component" value="Unassembled WGS sequence"/>
</dbReference>
<reference evidence="3 4" key="1">
    <citation type="submission" date="2019-01" db="EMBL/GenBank/DDBJ databases">
        <title>A draft genome assembly of the solar-powered sea slug Elysia chlorotica.</title>
        <authorList>
            <person name="Cai H."/>
            <person name="Li Q."/>
            <person name="Fang X."/>
            <person name="Li J."/>
            <person name="Curtis N.E."/>
            <person name="Altenburger A."/>
            <person name="Shibata T."/>
            <person name="Feng M."/>
            <person name="Maeda T."/>
            <person name="Schwartz J.A."/>
            <person name="Shigenobu S."/>
            <person name="Lundholm N."/>
            <person name="Nishiyama T."/>
            <person name="Yang H."/>
            <person name="Hasebe M."/>
            <person name="Li S."/>
            <person name="Pierce S.K."/>
            <person name="Wang J."/>
        </authorList>
    </citation>
    <scope>NUCLEOTIDE SEQUENCE [LARGE SCALE GENOMIC DNA]</scope>
    <source>
        <strain evidence="3">EC2010</strain>
        <tissue evidence="3">Whole organism of an adult</tissue>
    </source>
</reference>
<dbReference type="CDD" id="cd00063">
    <property type="entry name" value="FN3"/>
    <property type="match status" value="1"/>
</dbReference>
<dbReference type="OrthoDB" id="10555691at2759"/>
<feature type="compositionally biased region" description="Low complexity" evidence="1">
    <location>
        <begin position="369"/>
        <end position="392"/>
    </location>
</feature>
<organism evidence="3 4">
    <name type="scientific">Elysia chlorotica</name>
    <name type="common">Eastern emerald elysia</name>
    <name type="synonym">Sea slug</name>
    <dbReference type="NCBI Taxonomy" id="188477"/>
    <lineage>
        <taxon>Eukaryota</taxon>
        <taxon>Metazoa</taxon>
        <taxon>Spiralia</taxon>
        <taxon>Lophotrochozoa</taxon>
        <taxon>Mollusca</taxon>
        <taxon>Gastropoda</taxon>
        <taxon>Heterobranchia</taxon>
        <taxon>Euthyneura</taxon>
        <taxon>Panpulmonata</taxon>
        <taxon>Sacoglossa</taxon>
        <taxon>Placobranchoidea</taxon>
        <taxon>Plakobranchidae</taxon>
        <taxon>Elysia</taxon>
    </lineage>
</organism>
<feature type="region of interest" description="Disordered" evidence="1">
    <location>
        <begin position="229"/>
        <end position="420"/>
    </location>
</feature>
<keyword evidence="4" id="KW-1185">Reference proteome</keyword>
<feature type="compositionally biased region" description="Polar residues" evidence="1">
    <location>
        <begin position="308"/>
        <end position="326"/>
    </location>
</feature>
<gene>
    <name evidence="3" type="ORF">EGW08_009100</name>
</gene>
<feature type="region of interest" description="Disordered" evidence="1">
    <location>
        <begin position="185"/>
        <end position="214"/>
    </location>
</feature>
<proteinExistence type="predicted"/>
<feature type="transmembrane region" description="Helical" evidence="2">
    <location>
        <begin position="12"/>
        <end position="32"/>
    </location>
</feature>
<protein>
    <submittedName>
        <fullName evidence="3">Uncharacterized protein</fullName>
    </submittedName>
</protein>
<evidence type="ECO:0000256" key="2">
    <source>
        <dbReference type="SAM" id="Phobius"/>
    </source>
</evidence>
<accession>A0A433TNJ9</accession>
<keyword evidence="2" id="KW-0472">Membrane</keyword>
<feature type="compositionally biased region" description="Basic and acidic residues" evidence="1">
    <location>
        <begin position="196"/>
        <end position="211"/>
    </location>
</feature>
<evidence type="ECO:0000313" key="3">
    <source>
        <dbReference type="EMBL" id="RUS83153.1"/>
    </source>
</evidence>
<evidence type="ECO:0000256" key="1">
    <source>
        <dbReference type="SAM" id="MobiDB-lite"/>
    </source>
</evidence>
<evidence type="ECO:0000313" key="4">
    <source>
        <dbReference type="Proteomes" id="UP000271974"/>
    </source>
</evidence>
<dbReference type="AlphaFoldDB" id="A0A433TNJ9"/>
<dbReference type="InterPro" id="IPR003961">
    <property type="entry name" value="FN3_dom"/>
</dbReference>
<dbReference type="EMBL" id="RQTK01000256">
    <property type="protein sequence ID" value="RUS83153.1"/>
    <property type="molecule type" value="Genomic_DNA"/>
</dbReference>
<keyword evidence="2" id="KW-0812">Transmembrane</keyword>
<name>A0A433TNJ9_ELYCH</name>
<sequence>MYPSTKVYTARAIFGIAILIPLRTVATNYPWLNDNDVKVINRTTTSVVLAWHLPKEMTASEVKNYRLLVTHWRRGYSPNTINARPSDPDCSLLLSHCHLRNLVSGEAYSVILTIDYLHNDTTLGRANLPFATIDASNKDGEVLWWLLYVAVPAALAILLLLTVFCIARCCGCWCWRKKKVQFKKTHKTTEGGKGTESSKESSESSSEDRKHSLQTRQWVKDTLATIDLDPESSMYDQPEASTATYDCPQGPDSPSSGCAASGKTRSHFYMEFIDSPPSPAKKRNKAASTLPGTKSKDKKIKKSHSNSGVLTSSAELPSPVANQDTRPSPKPCRMKPQVNMVHKSSPVPSMQPKQPLPNLRQDTPPASPLSELQQKLQGKLQQQQQQSQGEGQTQVDTPVYANTEDLTKLKGNARRMFPML</sequence>
<feature type="transmembrane region" description="Helical" evidence="2">
    <location>
        <begin position="142"/>
        <end position="175"/>
    </location>
</feature>